<evidence type="ECO:0000313" key="2">
    <source>
        <dbReference type="Proteomes" id="UP000003688"/>
    </source>
</evidence>
<proteinExistence type="predicted"/>
<reference evidence="1 2" key="1">
    <citation type="journal article" date="2011" name="J. Bacteriol.">
        <title>Genome sequence of 'Pedosphaera parvula' Ellin514, an aerobic Verrucomicrobial isolate from pasture soil.</title>
        <authorList>
            <person name="Kant R."/>
            <person name="van Passel M.W."/>
            <person name="Sangwan P."/>
            <person name="Palva A."/>
            <person name="Lucas S."/>
            <person name="Copeland A."/>
            <person name="Lapidus A."/>
            <person name="Glavina Del Rio T."/>
            <person name="Dalin E."/>
            <person name="Tice H."/>
            <person name="Bruce D."/>
            <person name="Goodwin L."/>
            <person name="Pitluck S."/>
            <person name="Chertkov O."/>
            <person name="Larimer F.W."/>
            <person name="Land M.L."/>
            <person name="Hauser L."/>
            <person name="Brettin T.S."/>
            <person name="Detter J.C."/>
            <person name="Han S."/>
            <person name="de Vos W.M."/>
            <person name="Janssen P.H."/>
            <person name="Smidt H."/>
        </authorList>
    </citation>
    <scope>NUCLEOTIDE SEQUENCE [LARGE SCALE GENOMIC DNA]</scope>
    <source>
        <strain evidence="1 2">Ellin514</strain>
    </source>
</reference>
<keyword evidence="2" id="KW-1185">Reference proteome</keyword>
<gene>
    <name evidence="1" type="ORF">Cflav_PD3374</name>
</gene>
<organism evidence="1 2">
    <name type="scientific">Pedosphaera parvula (strain Ellin514)</name>
    <dbReference type="NCBI Taxonomy" id="320771"/>
    <lineage>
        <taxon>Bacteria</taxon>
        <taxon>Pseudomonadati</taxon>
        <taxon>Verrucomicrobiota</taxon>
        <taxon>Pedosphaerae</taxon>
        <taxon>Pedosphaerales</taxon>
        <taxon>Pedosphaeraceae</taxon>
        <taxon>Pedosphaera</taxon>
    </lineage>
</organism>
<dbReference type="Proteomes" id="UP000003688">
    <property type="component" value="Unassembled WGS sequence"/>
</dbReference>
<accession>B9XIE3</accession>
<protein>
    <submittedName>
        <fullName evidence="1">Uncharacterized protein</fullName>
    </submittedName>
</protein>
<evidence type="ECO:0000313" key="1">
    <source>
        <dbReference type="EMBL" id="EEF60404.1"/>
    </source>
</evidence>
<dbReference type="AlphaFoldDB" id="B9XIE3"/>
<name>B9XIE3_PEDPL</name>
<sequence>MMENLQIGSLLSKSMFTILAAKTSFFRGGQKQQKINFSSLLNSISMP</sequence>
<dbReference type="EMBL" id="ABOX02000017">
    <property type="protein sequence ID" value="EEF60404.1"/>
    <property type="molecule type" value="Genomic_DNA"/>
</dbReference>
<comment type="caution">
    <text evidence="1">The sequence shown here is derived from an EMBL/GenBank/DDBJ whole genome shotgun (WGS) entry which is preliminary data.</text>
</comment>